<reference evidence="2" key="2">
    <citation type="submission" date="2020-11" db="EMBL/GenBank/DDBJ databases">
        <authorList>
            <person name="McCartney M.A."/>
            <person name="Auch B."/>
            <person name="Kono T."/>
            <person name="Mallez S."/>
            <person name="Becker A."/>
            <person name="Gohl D.M."/>
            <person name="Silverstein K.A.T."/>
            <person name="Koren S."/>
            <person name="Bechman K.B."/>
            <person name="Herman A."/>
            <person name="Abrahante J.E."/>
            <person name="Garbe J."/>
        </authorList>
    </citation>
    <scope>NUCLEOTIDE SEQUENCE</scope>
    <source>
        <strain evidence="2">Duluth1</strain>
        <tissue evidence="2">Whole animal</tissue>
    </source>
</reference>
<feature type="transmembrane region" description="Helical" evidence="1">
    <location>
        <begin position="85"/>
        <end position="108"/>
    </location>
</feature>
<keyword evidence="3" id="KW-1185">Reference proteome</keyword>
<comment type="caution">
    <text evidence="2">The sequence shown here is derived from an EMBL/GenBank/DDBJ whole genome shotgun (WGS) entry which is preliminary data.</text>
</comment>
<evidence type="ECO:0000256" key="1">
    <source>
        <dbReference type="SAM" id="Phobius"/>
    </source>
</evidence>
<keyword evidence="1" id="KW-1133">Transmembrane helix</keyword>
<proteinExistence type="predicted"/>
<dbReference type="Proteomes" id="UP000828390">
    <property type="component" value="Unassembled WGS sequence"/>
</dbReference>
<gene>
    <name evidence="2" type="ORF">DPMN_105463</name>
</gene>
<evidence type="ECO:0000313" key="2">
    <source>
        <dbReference type="EMBL" id="KAH3832185.1"/>
    </source>
</evidence>
<name>A0A9D4HDE0_DREPO</name>
<protein>
    <submittedName>
        <fullName evidence="2">Uncharacterized protein</fullName>
    </submittedName>
</protein>
<dbReference type="AlphaFoldDB" id="A0A9D4HDE0"/>
<keyword evidence="1" id="KW-0812">Transmembrane</keyword>
<evidence type="ECO:0000313" key="3">
    <source>
        <dbReference type="Proteomes" id="UP000828390"/>
    </source>
</evidence>
<sequence length="126" mass="13865">MFARRCPVYYSQQVLSYVCKTLLCPAYSEQVSQFLIPAMAYGKYPFPFVDLITTLITGSKEKGAGKNKGSGQSSSEKPAPIEKTAWLLAAFVTLGAKALGKFPAWLFLANLGKLHFMKANLNMIFS</sequence>
<dbReference type="EMBL" id="JAIWYP010000004">
    <property type="protein sequence ID" value="KAH3832185.1"/>
    <property type="molecule type" value="Genomic_DNA"/>
</dbReference>
<keyword evidence="1" id="KW-0472">Membrane</keyword>
<reference evidence="2" key="1">
    <citation type="journal article" date="2019" name="bioRxiv">
        <title>The Genome of the Zebra Mussel, Dreissena polymorpha: A Resource for Invasive Species Research.</title>
        <authorList>
            <person name="McCartney M.A."/>
            <person name="Auch B."/>
            <person name="Kono T."/>
            <person name="Mallez S."/>
            <person name="Zhang Y."/>
            <person name="Obille A."/>
            <person name="Becker A."/>
            <person name="Abrahante J.E."/>
            <person name="Garbe J."/>
            <person name="Badalamenti J.P."/>
            <person name="Herman A."/>
            <person name="Mangelson H."/>
            <person name="Liachko I."/>
            <person name="Sullivan S."/>
            <person name="Sone E.D."/>
            <person name="Koren S."/>
            <person name="Silverstein K.A.T."/>
            <person name="Beckman K.B."/>
            <person name="Gohl D.M."/>
        </authorList>
    </citation>
    <scope>NUCLEOTIDE SEQUENCE</scope>
    <source>
        <strain evidence="2">Duluth1</strain>
        <tissue evidence="2">Whole animal</tissue>
    </source>
</reference>
<accession>A0A9D4HDE0</accession>
<organism evidence="2 3">
    <name type="scientific">Dreissena polymorpha</name>
    <name type="common">Zebra mussel</name>
    <name type="synonym">Mytilus polymorpha</name>
    <dbReference type="NCBI Taxonomy" id="45954"/>
    <lineage>
        <taxon>Eukaryota</taxon>
        <taxon>Metazoa</taxon>
        <taxon>Spiralia</taxon>
        <taxon>Lophotrochozoa</taxon>
        <taxon>Mollusca</taxon>
        <taxon>Bivalvia</taxon>
        <taxon>Autobranchia</taxon>
        <taxon>Heteroconchia</taxon>
        <taxon>Euheterodonta</taxon>
        <taxon>Imparidentia</taxon>
        <taxon>Neoheterodontei</taxon>
        <taxon>Myida</taxon>
        <taxon>Dreissenoidea</taxon>
        <taxon>Dreissenidae</taxon>
        <taxon>Dreissena</taxon>
    </lineage>
</organism>